<keyword evidence="19" id="KW-1185">Reference proteome</keyword>
<dbReference type="STRING" id="478820.A0A196SBQ7"/>
<organism evidence="18 19">
    <name type="scientific">Blastocystis sp. subtype 1 (strain ATCC 50177 / NandII)</name>
    <dbReference type="NCBI Taxonomy" id="478820"/>
    <lineage>
        <taxon>Eukaryota</taxon>
        <taxon>Sar</taxon>
        <taxon>Stramenopiles</taxon>
        <taxon>Bigyra</taxon>
        <taxon>Opalozoa</taxon>
        <taxon>Opalinata</taxon>
        <taxon>Blastocystidae</taxon>
        <taxon>Blastocystis</taxon>
    </lineage>
</organism>
<dbReference type="EMBL" id="LXWW01000373">
    <property type="protein sequence ID" value="OAO13547.1"/>
    <property type="molecule type" value="Genomic_DNA"/>
</dbReference>
<comment type="subcellular location">
    <subcellularLocation>
        <location evidence="3">Mitochondrion inner membrane</location>
        <topology evidence="3">Peripheral membrane protein</topology>
    </subcellularLocation>
    <subcellularLocation>
        <location evidence="2">Mitochondrion intermembrane space</location>
    </subcellularLocation>
</comment>
<evidence type="ECO:0000256" key="10">
    <source>
        <dbReference type="ARBA" id="ARBA00022982"/>
    </source>
</evidence>
<accession>A0A196SBQ7</accession>
<dbReference type="PANTHER" id="PTHR15224:SF1">
    <property type="entry name" value="NADH DEHYDROGENASE [UBIQUINONE] IRON-SULFUR PROTEIN 5"/>
    <property type="match status" value="1"/>
</dbReference>
<keyword evidence="13 16" id="KW-1015">Disulfide bond</keyword>
<sequence length="84" mass="10189">MSSGYGSHGTEGRCYQFWMNFEKCMVNTDNPYKCDLLKEDYIECLHHRKEKDRSNMVEVETRRQEKIREKEERKEWKAAASQKH</sequence>
<comment type="similarity">
    <text evidence="4">Belongs to the complex I NDUFS5 subunit family.</text>
</comment>
<protein>
    <recommendedName>
        <fullName evidence="6">NADH dehydrogenase [ubiquinone] iron-sulfur protein 5</fullName>
    </recommendedName>
    <alternativeName>
        <fullName evidence="14">Complex I-15 kDa</fullName>
    </alternativeName>
    <alternativeName>
        <fullName evidence="15">NADH-ubiquinone oxidoreductase 15 kDa subunit</fullName>
    </alternativeName>
</protein>
<keyword evidence="8" id="KW-0679">Respiratory chain</keyword>
<comment type="function">
    <text evidence="1">Accessory subunit of the mitochondrial membrane respiratory chain NADH dehydrogenase (Complex I), that is believed not to be involved in catalysis. Complex I functions in the transfer of electrons from NADH to the respiratory chain. The immediate electron acceptor for the enzyme is believed to be ubiquinone.</text>
</comment>
<keyword evidence="9" id="KW-0999">Mitochondrion inner membrane</keyword>
<evidence type="ECO:0000256" key="1">
    <source>
        <dbReference type="ARBA" id="ARBA00003195"/>
    </source>
</evidence>
<dbReference type="GO" id="GO:0005758">
    <property type="term" value="C:mitochondrial intermembrane space"/>
    <property type="evidence" value="ECO:0007669"/>
    <property type="project" value="UniProtKB-SubCell"/>
</dbReference>
<evidence type="ECO:0000256" key="6">
    <source>
        <dbReference type="ARBA" id="ARBA00013482"/>
    </source>
</evidence>
<comment type="subunit">
    <text evidence="5">Mammalian complex I is composed of 45 different subunits. This is a component of the iron-sulfur (IP) fragment of the enzyme.</text>
</comment>
<evidence type="ECO:0000256" key="16">
    <source>
        <dbReference type="PIRSR" id="PIRSR619342-50"/>
    </source>
</evidence>
<feature type="disulfide bond" evidence="16">
    <location>
        <begin position="24"/>
        <end position="34"/>
    </location>
</feature>
<reference evidence="18 19" key="1">
    <citation type="submission" date="2016-05" db="EMBL/GenBank/DDBJ databases">
        <title>Nuclear genome of Blastocystis sp. subtype 1 NandII.</title>
        <authorList>
            <person name="Gentekaki E."/>
            <person name="Curtis B."/>
            <person name="Stairs C."/>
            <person name="Eme L."/>
            <person name="Herman E."/>
            <person name="Klimes V."/>
            <person name="Arias M.C."/>
            <person name="Elias M."/>
            <person name="Hilliou F."/>
            <person name="Klute M."/>
            <person name="Malik S.-B."/>
            <person name="Pightling A."/>
            <person name="Rachubinski R."/>
            <person name="Salas D."/>
            <person name="Schlacht A."/>
            <person name="Suga H."/>
            <person name="Archibald J."/>
            <person name="Ball S.G."/>
            <person name="Clark G."/>
            <person name="Dacks J."/>
            <person name="Van Der Giezen M."/>
            <person name="Tsaousis A."/>
            <person name="Roger A."/>
        </authorList>
    </citation>
    <scope>NUCLEOTIDE SEQUENCE [LARGE SCALE GENOMIC DNA]</scope>
    <source>
        <strain evidence="19">ATCC 50177 / NandII</strain>
    </source>
</reference>
<dbReference type="AlphaFoldDB" id="A0A196SBQ7"/>
<gene>
    <name evidence="18" type="ORF">AV274_4743</name>
</gene>
<evidence type="ECO:0000256" key="8">
    <source>
        <dbReference type="ARBA" id="ARBA00022660"/>
    </source>
</evidence>
<evidence type="ECO:0000256" key="2">
    <source>
        <dbReference type="ARBA" id="ARBA00004569"/>
    </source>
</evidence>
<dbReference type="PANTHER" id="PTHR15224">
    <property type="entry name" value="NADH DEHYDROGENASE [UBIQUINONE] IRON-SULFUR PROTEIN 5"/>
    <property type="match status" value="1"/>
</dbReference>
<evidence type="ECO:0000256" key="11">
    <source>
        <dbReference type="ARBA" id="ARBA00023128"/>
    </source>
</evidence>
<keyword evidence="12" id="KW-0472">Membrane</keyword>
<proteinExistence type="inferred from homology"/>
<keyword evidence="7" id="KW-0813">Transport</keyword>
<evidence type="ECO:0000256" key="3">
    <source>
        <dbReference type="ARBA" id="ARBA00004637"/>
    </source>
</evidence>
<dbReference type="OrthoDB" id="9992197at2759"/>
<name>A0A196SBQ7_BLAHN</name>
<evidence type="ECO:0000256" key="15">
    <source>
        <dbReference type="ARBA" id="ARBA00032739"/>
    </source>
</evidence>
<evidence type="ECO:0000313" key="19">
    <source>
        <dbReference type="Proteomes" id="UP000078348"/>
    </source>
</evidence>
<evidence type="ECO:0000256" key="17">
    <source>
        <dbReference type="SAM" id="MobiDB-lite"/>
    </source>
</evidence>
<evidence type="ECO:0000256" key="14">
    <source>
        <dbReference type="ARBA" id="ARBA00031222"/>
    </source>
</evidence>
<dbReference type="GO" id="GO:0032981">
    <property type="term" value="P:mitochondrial respiratory chain complex I assembly"/>
    <property type="evidence" value="ECO:0007669"/>
    <property type="project" value="TreeGrafter"/>
</dbReference>
<dbReference type="CDD" id="cd24141">
    <property type="entry name" value="NDUFS5-like"/>
    <property type="match status" value="1"/>
</dbReference>
<comment type="caution">
    <text evidence="18">The sequence shown here is derived from an EMBL/GenBank/DDBJ whole genome shotgun (WGS) entry which is preliminary data.</text>
</comment>
<evidence type="ECO:0000256" key="9">
    <source>
        <dbReference type="ARBA" id="ARBA00022792"/>
    </source>
</evidence>
<evidence type="ECO:0000256" key="13">
    <source>
        <dbReference type="ARBA" id="ARBA00023157"/>
    </source>
</evidence>
<dbReference type="GO" id="GO:0005743">
    <property type="term" value="C:mitochondrial inner membrane"/>
    <property type="evidence" value="ECO:0007669"/>
    <property type="project" value="UniProtKB-SubCell"/>
</dbReference>
<dbReference type="InterPro" id="IPR019342">
    <property type="entry name" value="NADH_UbQ_OxRdtase_FeS-su5"/>
</dbReference>
<evidence type="ECO:0000256" key="4">
    <source>
        <dbReference type="ARBA" id="ARBA00007372"/>
    </source>
</evidence>
<feature type="region of interest" description="Disordered" evidence="17">
    <location>
        <begin position="64"/>
        <end position="84"/>
    </location>
</feature>
<feature type="compositionally biased region" description="Basic and acidic residues" evidence="17">
    <location>
        <begin position="64"/>
        <end position="77"/>
    </location>
</feature>
<keyword evidence="10" id="KW-0249">Electron transport</keyword>
<evidence type="ECO:0000256" key="7">
    <source>
        <dbReference type="ARBA" id="ARBA00022448"/>
    </source>
</evidence>
<feature type="disulfide bond" evidence="16">
    <location>
        <begin position="14"/>
        <end position="44"/>
    </location>
</feature>
<evidence type="ECO:0000313" key="18">
    <source>
        <dbReference type="EMBL" id="OAO13547.1"/>
    </source>
</evidence>
<evidence type="ECO:0000256" key="5">
    <source>
        <dbReference type="ARBA" id="ARBA00011261"/>
    </source>
</evidence>
<evidence type="ECO:0000256" key="12">
    <source>
        <dbReference type="ARBA" id="ARBA00023136"/>
    </source>
</evidence>
<keyword evidence="11" id="KW-0496">Mitochondrion</keyword>
<dbReference type="Proteomes" id="UP000078348">
    <property type="component" value="Unassembled WGS sequence"/>
</dbReference>